<evidence type="ECO:0000313" key="5">
    <source>
        <dbReference type="Proteomes" id="UP000287394"/>
    </source>
</evidence>
<dbReference type="GO" id="GO:0000166">
    <property type="term" value="F:nucleotide binding"/>
    <property type="evidence" value="ECO:0007669"/>
    <property type="project" value="UniProtKB-KW"/>
</dbReference>
<dbReference type="Gene3D" id="3.10.20.30">
    <property type="match status" value="1"/>
</dbReference>
<dbReference type="InterPro" id="IPR016155">
    <property type="entry name" value="Mopterin_synth/thiamin_S_b"/>
</dbReference>
<dbReference type="RefSeq" id="WP_119320537.1">
    <property type="nucleotide sequence ID" value="NZ_AP025739.1"/>
</dbReference>
<protein>
    <recommendedName>
        <fullName evidence="3">Molybdopterin synthase sulfur carrier subunit</fullName>
    </recommendedName>
</protein>
<dbReference type="CDD" id="cd00754">
    <property type="entry name" value="Ubl_MoaD"/>
    <property type="match status" value="1"/>
</dbReference>
<evidence type="ECO:0000256" key="2">
    <source>
        <dbReference type="ARBA" id="ARBA00024200"/>
    </source>
</evidence>
<dbReference type="InterPro" id="IPR044672">
    <property type="entry name" value="MOCS2A"/>
</dbReference>
<dbReference type="FunCoup" id="A0A402CT16">
    <property type="interactions" value="55"/>
</dbReference>
<dbReference type="AlphaFoldDB" id="A0A402CT16"/>
<dbReference type="PANTHER" id="PTHR33359">
    <property type="entry name" value="MOLYBDOPTERIN SYNTHASE SULFUR CARRIER SUBUNIT"/>
    <property type="match status" value="1"/>
</dbReference>
<dbReference type="Pfam" id="PF02597">
    <property type="entry name" value="ThiS"/>
    <property type="match status" value="1"/>
</dbReference>
<keyword evidence="1" id="KW-0547">Nucleotide-binding</keyword>
<evidence type="ECO:0000256" key="1">
    <source>
        <dbReference type="ARBA" id="ARBA00022741"/>
    </source>
</evidence>
<evidence type="ECO:0000256" key="3">
    <source>
        <dbReference type="ARBA" id="ARBA00024247"/>
    </source>
</evidence>
<organism evidence="4 5">
    <name type="scientific">Capsulimonas corticalis</name>
    <dbReference type="NCBI Taxonomy" id="2219043"/>
    <lineage>
        <taxon>Bacteria</taxon>
        <taxon>Bacillati</taxon>
        <taxon>Armatimonadota</taxon>
        <taxon>Armatimonadia</taxon>
        <taxon>Capsulimonadales</taxon>
        <taxon>Capsulimonadaceae</taxon>
        <taxon>Capsulimonas</taxon>
    </lineage>
</organism>
<keyword evidence="5" id="KW-1185">Reference proteome</keyword>
<gene>
    <name evidence="4" type="ORF">CCAX7_29320</name>
</gene>
<name>A0A402CT16_9BACT</name>
<dbReference type="InterPro" id="IPR012675">
    <property type="entry name" value="Beta-grasp_dom_sf"/>
</dbReference>
<dbReference type="Proteomes" id="UP000287394">
    <property type="component" value="Chromosome"/>
</dbReference>
<dbReference type="GO" id="GO:1990133">
    <property type="term" value="C:molybdopterin adenylyltransferase complex"/>
    <property type="evidence" value="ECO:0007669"/>
    <property type="project" value="TreeGrafter"/>
</dbReference>
<sequence length="81" mass="8365">MQVTVLLFASYQDAAGTDNLRLDLPEGVTAAGCAETLAATFPALAARLPAGRVAVNAEFADDRTILRDGDEVAFLPPMSGG</sequence>
<accession>A0A402CT16</accession>
<evidence type="ECO:0000313" key="4">
    <source>
        <dbReference type="EMBL" id="BDI30881.1"/>
    </source>
</evidence>
<dbReference type="GO" id="GO:0006777">
    <property type="term" value="P:Mo-molybdopterin cofactor biosynthetic process"/>
    <property type="evidence" value="ECO:0007669"/>
    <property type="project" value="InterPro"/>
</dbReference>
<dbReference type="OrthoDB" id="9801945at2"/>
<dbReference type="PANTHER" id="PTHR33359:SF1">
    <property type="entry name" value="MOLYBDOPTERIN SYNTHASE SULFUR CARRIER SUBUNIT"/>
    <property type="match status" value="1"/>
</dbReference>
<dbReference type="NCBIfam" id="TIGR01682">
    <property type="entry name" value="moaD"/>
    <property type="match status" value="1"/>
</dbReference>
<proteinExistence type="inferred from homology"/>
<comment type="similarity">
    <text evidence="2">Belongs to the MoaD family.</text>
</comment>
<dbReference type="SUPFAM" id="SSF54285">
    <property type="entry name" value="MoaD/ThiS"/>
    <property type="match status" value="1"/>
</dbReference>
<dbReference type="KEGG" id="ccot:CCAX7_29320"/>
<dbReference type="EMBL" id="AP025739">
    <property type="protein sequence ID" value="BDI30881.1"/>
    <property type="molecule type" value="Genomic_DNA"/>
</dbReference>
<reference evidence="4 5" key="1">
    <citation type="journal article" date="2019" name="Int. J. Syst. Evol. Microbiol.">
        <title>Capsulimonas corticalis gen. nov., sp. nov., an aerobic capsulated bacterium, of a novel bacterial order, Capsulimonadales ord. nov., of the class Armatimonadia of the phylum Armatimonadetes.</title>
        <authorList>
            <person name="Li J."/>
            <person name="Kudo C."/>
            <person name="Tonouchi A."/>
        </authorList>
    </citation>
    <scope>NUCLEOTIDE SEQUENCE [LARGE SCALE GENOMIC DNA]</scope>
    <source>
        <strain evidence="4 5">AX-7</strain>
    </source>
</reference>
<dbReference type="InterPro" id="IPR003749">
    <property type="entry name" value="ThiS/MoaD-like"/>
</dbReference>